<dbReference type="EMBL" id="HBGJ01013923">
    <property type="protein sequence ID" value="CAD9250510.1"/>
    <property type="molecule type" value="Transcribed_RNA"/>
</dbReference>
<accession>A0A6U4F5S3</accession>
<protein>
    <submittedName>
        <fullName evidence="10">Uncharacterized protein</fullName>
    </submittedName>
</protein>
<evidence type="ECO:0000256" key="1">
    <source>
        <dbReference type="SAM" id="Phobius"/>
    </source>
</evidence>
<keyword evidence="2" id="KW-0732">Signal</keyword>
<evidence type="ECO:0000313" key="3">
    <source>
        <dbReference type="EMBL" id="CAD9250503.1"/>
    </source>
</evidence>
<dbReference type="EMBL" id="HBGJ01013924">
    <property type="protein sequence ID" value="CAD9250511.1"/>
    <property type="molecule type" value="Transcribed_RNA"/>
</dbReference>
<dbReference type="AlphaFoldDB" id="A0A6U4F5S3"/>
<evidence type="ECO:0000313" key="10">
    <source>
        <dbReference type="EMBL" id="CAD9250511.1"/>
    </source>
</evidence>
<proteinExistence type="predicted"/>
<feature type="chain" id="PRO_5036192064" evidence="2">
    <location>
        <begin position="19"/>
        <end position="132"/>
    </location>
</feature>
<organism evidence="10">
    <name type="scientific">Phaeomonas parva</name>
    <dbReference type="NCBI Taxonomy" id="124430"/>
    <lineage>
        <taxon>Eukaryota</taxon>
        <taxon>Sar</taxon>
        <taxon>Stramenopiles</taxon>
        <taxon>Ochrophyta</taxon>
        <taxon>Pinguiophyceae</taxon>
        <taxon>Pinguiochrysidales</taxon>
        <taxon>Pinguiochrysidaceae</taxon>
        <taxon>Phaeomonas</taxon>
    </lineage>
</organism>
<dbReference type="EMBL" id="HBGJ01013919">
    <property type="protein sequence ID" value="CAD9250506.1"/>
    <property type="molecule type" value="Transcribed_RNA"/>
</dbReference>
<evidence type="ECO:0000313" key="5">
    <source>
        <dbReference type="EMBL" id="CAD9250505.1"/>
    </source>
</evidence>
<keyword evidence="1" id="KW-0812">Transmembrane</keyword>
<sequence>MARFAAVLLAALFAGASAFTAPRGARKAAQVEMSLGKNLRTAAATAIVAAGLQFGAAPSFAETEVRQGLYKEYTVETGAQKFDDATSKYKTKKETAGGKNRYIVVLGTLLVGSFIIPMAQFWWYIKDDEPLE</sequence>
<reference evidence="10" key="1">
    <citation type="submission" date="2021-01" db="EMBL/GenBank/DDBJ databases">
        <authorList>
            <person name="Corre E."/>
            <person name="Pelletier E."/>
            <person name="Niang G."/>
            <person name="Scheremetjew M."/>
            <person name="Finn R."/>
            <person name="Kale V."/>
            <person name="Holt S."/>
            <person name="Cochrane G."/>
            <person name="Meng A."/>
            <person name="Brown T."/>
            <person name="Cohen L."/>
        </authorList>
    </citation>
    <scope>NUCLEOTIDE SEQUENCE</scope>
    <source>
        <strain evidence="10">CCMP2877</strain>
    </source>
</reference>
<evidence type="ECO:0000313" key="4">
    <source>
        <dbReference type="EMBL" id="CAD9250504.1"/>
    </source>
</evidence>
<feature type="transmembrane region" description="Helical" evidence="1">
    <location>
        <begin position="102"/>
        <end position="125"/>
    </location>
</feature>
<gene>
    <name evidence="3" type="ORF">PPAR1163_LOCUS8864</name>
    <name evidence="4" type="ORF">PPAR1163_LOCUS8865</name>
    <name evidence="5" type="ORF">PPAR1163_LOCUS8866</name>
    <name evidence="6" type="ORF">PPAR1163_LOCUS8867</name>
    <name evidence="7" type="ORF">PPAR1163_LOCUS8868</name>
    <name evidence="8" type="ORF">PPAR1163_LOCUS8870</name>
    <name evidence="9" type="ORF">PPAR1163_LOCUS8871</name>
    <name evidence="10" type="ORF">PPAR1163_LOCUS8872</name>
</gene>
<dbReference type="EMBL" id="HBGJ01013922">
    <property type="protein sequence ID" value="CAD9250509.1"/>
    <property type="molecule type" value="Transcribed_RNA"/>
</dbReference>
<evidence type="ECO:0000256" key="2">
    <source>
        <dbReference type="SAM" id="SignalP"/>
    </source>
</evidence>
<feature type="signal peptide" evidence="2">
    <location>
        <begin position="1"/>
        <end position="18"/>
    </location>
</feature>
<name>A0A6U4F5S3_9STRA</name>
<dbReference type="EMBL" id="HBGJ01013918">
    <property type="protein sequence ID" value="CAD9250505.1"/>
    <property type="molecule type" value="Transcribed_RNA"/>
</dbReference>
<evidence type="ECO:0000313" key="8">
    <source>
        <dbReference type="EMBL" id="CAD9250509.1"/>
    </source>
</evidence>
<dbReference type="EMBL" id="HBGJ01013916">
    <property type="protein sequence ID" value="CAD9250503.1"/>
    <property type="molecule type" value="Transcribed_RNA"/>
</dbReference>
<dbReference type="EMBL" id="HBGJ01013920">
    <property type="protein sequence ID" value="CAD9250507.1"/>
    <property type="molecule type" value="Transcribed_RNA"/>
</dbReference>
<dbReference type="EMBL" id="HBGJ01013917">
    <property type="protein sequence ID" value="CAD9250504.1"/>
    <property type="molecule type" value="Transcribed_RNA"/>
</dbReference>
<evidence type="ECO:0000313" key="9">
    <source>
        <dbReference type="EMBL" id="CAD9250510.1"/>
    </source>
</evidence>
<evidence type="ECO:0000313" key="7">
    <source>
        <dbReference type="EMBL" id="CAD9250507.1"/>
    </source>
</evidence>
<evidence type="ECO:0000313" key="6">
    <source>
        <dbReference type="EMBL" id="CAD9250506.1"/>
    </source>
</evidence>
<keyword evidence="1" id="KW-0472">Membrane</keyword>
<keyword evidence="1" id="KW-1133">Transmembrane helix</keyword>